<feature type="domain" description="Hemimethylated DNA-binding" evidence="1">
    <location>
        <begin position="329"/>
        <end position="428"/>
    </location>
</feature>
<dbReference type="Pfam" id="PF13369">
    <property type="entry name" value="Transglut_core2"/>
    <property type="match status" value="1"/>
</dbReference>
<proteinExistence type="predicted"/>
<organism evidence="2 3">
    <name type="scientific">Eptatretus burgeri</name>
    <name type="common">Inshore hagfish</name>
    <dbReference type="NCBI Taxonomy" id="7764"/>
    <lineage>
        <taxon>Eukaryota</taxon>
        <taxon>Metazoa</taxon>
        <taxon>Chordata</taxon>
        <taxon>Craniata</taxon>
        <taxon>Vertebrata</taxon>
        <taxon>Cyclostomata</taxon>
        <taxon>Myxini</taxon>
        <taxon>Myxiniformes</taxon>
        <taxon>Myxinidae</taxon>
        <taxon>Eptatretinae</taxon>
        <taxon>Eptatretus</taxon>
    </lineage>
</organism>
<evidence type="ECO:0000259" key="1">
    <source>
        <dbReference type="SMART" id="SM00992"/>
    </source>
</evidence>
<dbReference type="Gene3D" id="2.30.30.390">
    <property type="entry name" value="Hemimethylated DNA-binding domain"/>
    <property type="match status" value="1"/>
</dbReference>
<protein>
    <submittedName>
        <fullName evidence="2">F-box protein 21</fullName>
    </submittedName>
</protein>
<dbReference type="AlphaFoldDB" id="A0A8C4R6X9"/>
<dbReference type="GO" id="GO:0003677">
    <property type="term" value="F:DNA binding"/>
    <property type="evidence" value="ECO:0007669"/>
    <property type="project" value="InterPro"/>
</dbReference>
<accession>A0A8C4R6X9</accession>
<keyword evidence="3" id="KW-1185">Reference proteome</keyword>
<dbReference type="Ensembl" id="ENSEBUT00000026560.1">
    <property type="protein sequence ID" value="ENSEBUP00000025984.1"/>
    <property type="gene ID" value="ENSEBUG00000016002.1"/>
</dbReference>
<name>A0A8C4R6X9_EPTBU</name>
<dbReference type="OMA" id="KQPFYNV"/>
<dbReference type="SUPFAM" id="SSF141255">
    <property type="entry name" value="YccV-like"/>
    <property type="match status" value="1"/>
</dbReference>
<sequence length="451" mass="51535">MVCRCLTTQYYAKKALIFLQQKQIMAELQEFLHRPEEDQSLEEGAVLIARYCNPMEDVSVTRVQAQISEIADKVRNLLYKMNPIHPACNAREGGKQMHNIALQGQLLDALNKVLYQHLHFTGNEEDYYNPLNSYLDQVLQRRTGIPISMCILYAAVARRLGLHLEHVSFPSHFLLRWPQIDGASEPKDFAYVDAYSGGHVRSASEYRVQHTFGIHLQIVYNCRARSVCMVPVLLCLCAYRNPGGDRTFQLVRSALSLYLALVPEDYQYRLLQARIYLHLGIDLGQIHGMDPLQQGIIADLIEQAKERCADTADDAEARVKQRMDPGNERVHFAVGLVMKHKRVEYDYMCVISGWDVHCEMGQEWQRTMGVDRLPGGAAQPFYNVLVEDSSCRYAAQENLQLHPDPKPISHPEVGRYFSGFLRTCYTLNPEMSVLYPDDQKLVKQLLNVASK</sequence>
<dbReference type="InterPro" id="IPR032698">
    <property type="entry name" value="SirB1_N"/>
</dbReference>
<evidence type="ECO:0000313" key="2">
    <source>
        <dbReference type="Ensembl" id="ENSEBUP00000025984.1"/>
    </source>
</evidence>
<dbReference type="InterPro" id="IPR011722">
    <property type="entry name" value="Hemimethylated_DNA-bd_dom"/>
</dbReference>
<dbReference type="PANTHER" id="PTHR31350">
    <property type="entry name" value="SI:DKEY-261L7.2"/>
    <property type="match status" value="1"/>
</dbReference>
<reference evidence="2" key="2">
    <citation type="submission" date="2025-09" db="UniProtKB">
        <authorList>
            <consortium name="Ensembl"/>
        </authorList>
    </citation>
    <scope>IDENTIFICATION</scope>
</reference>
<reference evidence="2" key="1">
    <citation type="submission" date="2025-08" db="UniProtKB">
        <authorList>
            <consortium name="Ensembl"/>
        </authorList>
    </citation>
    <scope>IDENTIFICATION</scope>
</reference>
<evidence type="ECO:0000313" key="3">
    <source>
        <dbReference type="Proteomes" id="UP000694388"/>
    </source>
</evidence>
<dbReference type="NCBIfam" id="TIGR02097">
    <property type="entry name" value="yccV"/>
    <property type="match status" value="1"/>
</dbReference>
<dbReference type="Pfam" id="PF08755">
    <property type="entry name" value="YccV-like"/>
    <property type="match status" value="1"/>
</dbReference>
<dbReference type="InterPro" id="IPR036623">
    <property type="entry name" value="Hemimethylated_DNA-bd_sf"/>
</dbReference>
<dbReference type="SMART" id="SM00992">
    <property type="entry name" value="YccV-like"/>
    <property type="match status" value="1"/>
</dbReference>
<dbReference type="Proteomes" id="UP000694388">
    <property type="component" value="Unplaced"/>
</dbReference>
<dbReference type="GeneTree" id="ENSGT00390000005653"/>
<dbReference type="PANTHER" id="PTHR31350:SF21">
    <property type="entry name" value="F-BOX ONLY PROTEIN 21"/>
    <property type="match status" value="1"/>
</dbReference>